<dbReference type="InterPro" id="IPR020575">
    <property type="entry name" value="Hsp90_N"/>
</dbReference>
<gene>
    <name evidence="2" type="ORF">PLBR_LOCUS8218</name>
</gene>
<organism evidence="2 3">
    <name type="scientific">Plasmodiophora brassicae</name>
    <name type="common">Clubroot disease agent</name>
    <dbReference type="NCBI Taxonomy" id="37360"/>
    <lineage>
        <taxon>Eukaryota</taxon>
        <taxon>Sar</taxon>
        <taxon>Rhizaria</taxon>
        <taxon>Endomyxa</taxon>
        <taxon>Phytomyxea</taxon>
        <taxon>Plasmodiophorida</taxon>
        <taxon>Plasmodiophoridae</taxon>
        <taxon>Plasmodiophora</taxon>
    </lineage>
</organism>
<accession>A0A3P3YLB3</accession>
<keyword evidence="2" id="KW-0496">Mitochondrion</keyword>
<reference evidence="2 3" key="1">
    <citation type="submission" date="2018-03" db="EMBL/GenBank/DDBJ databases">
        <authorList>
            <person name="Fogelqvist J."/>
        </authorList>
    </citation>
    <scope>NUCLEOTIDE SEQUENCE [LARGE SCALE GENOMIC DNA]</scope>
</reference>
<name>A0A3P3YLB3_PLABS</name>
<evidence type="ECO:0000313" key="2">
    <source>
        <dbReference type="EMBL" id="SPR01003.1"/>
    </source>
</evidence>
<evidence type="ECO:0000256" key="1">
    <source>
        <dbReference type="SAM" id="MobiDB-lite"/>
    </source>
</evidence>
<protein>
    <submittedName>
        <fullName evidence="2">Uncharacterized protein</fullName>
    </submittedName>
</protein>
<dbReference type="InterPro" id="IPR036890">
    <property type="entry name" value="HATPase_C_sf"/>
</dbReference>
<dbReference type="PRINTS" id="PR00775">
    <property type="entry name" value="HEATSHOCK90"/>
</dbReference>
<feature type="region of interest" description="Disordered" evidence="1">
    <location>
        <begin position="246"/>
        <end position="286"/>
    </location>
</feature>
<sequence length="286" mass="32461">MLAVVRRATRRIARAPARLCRYESTTRVGERGPTKVPNEDEVDRIVEDLGGYGQCVLQLWIAQAMEDLEARRGSPIQLRYANMADRIRLFGSAETKTLTISQNGLGKTKQDLQDALGPLMNAKEVDLEKYMDDEATTPAVLLRQRFVSTFFVAHRVEIFARSFLDDAHGTYWCTEAMGPSNADFRKDDVEMGMKVVLHLRDEYMGLTEADHLRRKVLALCKSRMMISNHIFPVFVNGRRVSVIGGRPLNKEENEPTPAFTPEEMEQQCQPGPTSFKTHPANFKRDL</sequence>
<geneLocation type="mitochondrion" evidence="2"/>
<evidence type="ECO:0000313" key="3">
    <source>
        <dbReference type="Proteomes" id="UP000290189"/>
    </source>
</evidence>
<dbReference type="AlphaFoldDB" id="A0A3P3YLB3"/>
<dbReference type="EMBL" id="OVEO01000016">
    <property type="protein sequence ID" value="SPR01003.1"/>
    <property type="molecule type" value="Genomic_DNA"/>
</dbReference>
<proteinExistence type="predicted"/>
<feature type="compositionally biased region" description="Polar residues" evidence="1">
    <location>
        <begin position="266"/>
        <end position="276"/>
    </location>
</feature>
<dbReference type="Gene3D" id="3.30.565.10">
    <property type="entry name" value="Histidine kinase-like ATPase, C-terminal domain"/>
    <property type="match status" value="1"/>
</dbReference>
<dbReference type="Proteomes" id="UP000290189">
    <property type="component" value="Unassembled WGS sequence"/>
</dbReference>
<dbReference type="SUPFAM" id="SSF55874">
    <property type="entry name" value="ATPase domain of HSP90 chaperone/DNA topoisomerase II/histidine kinase"/>
    <property type="match status" value="1"/>
</dbReference>